<reference evidence="1" key="1">
    <citation type="submission" date="2020-02" db="EMBL/GenBank/DDBJ databases">
        <authorList>
            <person name="Meier V. D."/>
        </authorList>
    </citation>
    <scope>NUCLEOTIDE SEQUENCE</scope>
    <source>
        <strain evidence="1">AVDCRST_MAG01</strain>
    </source>
</reference>
<dbReference type="AlphaFoldDB" id="A0A6J4P3T5"/>
<proteinExistence type="predicted"/>
<gene>
    <name evidence="1" type="ORF">AVDCRST_MAG01-01-1234</name>
</gene>
<name>A0A6J4P3T5_9ACTN</name>
<organism evidence="1">
    <name type="scientific">uncultured Rubrobacteraceae bacterium</name>
    <dbReference type="NCBI Taxonomy" id="349277"/>
    <lineage>
        <taxon>Bacteria</taxon>
        <taxon>Bacillati</taxon>
        <taxon>Actinomycetota</taxon>
        <taxon>Rubrobacteria</taxon>
        <taxon>Rubrobacterales</taxon>
        <taxon>Rubrobacteraceae</taxon>
        <taxon>environmental samples</taxon>
    </lineage>
</organism>
<dbReference type="EMBL" id="CADCUW010000179">
    <property type="protein sequence ID" value="CAA9404060.1"/>
    <property type="molecule type" value="Genomic_DNA"/>
</dbReference>
<sequence length="55" mass="6090">MDVRHVEDRVLDGLLLHSHPAMGALATARLGASHAGYYDYWIAAEDWIDHGPGNF</sequence>
<accession>A0A6J4P3T5</accession>
<protein>
    <submittedName>
        <fullName evidence="1">Uncharacterized protein</fullName>
    </submittedName>
</protein>
<evidence type="ECO:0000313" key="1">
    <source>
        <dbReference type="EMBL" id="CAA9404060.1"/>
    </source>
</evidence>